<gene>
    <name evidence="8" type="ORF">ACFQMG_18085</name>
</gene>
<dbReference type="RefSeq" id="WP_380231491.1">
    <property type="nucleotide sequence ID" value="NZ_JBHSVH010000002.1"/>
</dbReference>
<keyword evidence="9" id="KW-1185">Reference proteome</keyword>
<evidence type="ECO:0000313" key="8">
    <source>
        <dbReference type="EMBL" id="MFC7181463.1"/>
    </source>
</evidence>
<sequence length="310" mass="33186">MSLDLLWPLLYGAGFGLGAFGLVRALFPGRPSAAATVLRVDARARLPLGSQAPAAPTAGRTDRTSQIREVLGLQASRLCARQGWEFPALRADLAILGRSFESFMATKILVSLLGLLFGPLVFLALWAAGFASNLTLPLWLALTFAALFFFLPDIEIRGDAKKARADFTHVLGSFTTLVANSLAGGRGLPEALKTATEITDSEPMLRLRSELQGARMANLTHWQALDRLGQEIAVPELRDLAVRIALAADDGARIRSSLMATAKTLADRELSEAEGKAGAQSQTMLIAQLSLVAGFMIFLIYPGLVRVASL</sequence>
<reference evidence="9" key="1">
    <citation type="journal article" date="2019" name="Int. J. Syst. Evol. Microbiol.">
        <title>The Global Catalogue of Microorganisms (GCM) 10K type strain sequencing project: providing services to taxonomists for standard genome sequencing and annotation.</title>
        <authorList>
            <consortium name="The Broad Institute Genomics Platform"/>
            <consortium name="The Broad Institute Genome Sequencing Center for Infectious Disease"/>
            <person name="Wu L."/>
            <person name="Ma J."/>
        </authorList>
    </citation>
    <scope>NUCLEOTIDE SEQUENCE [LARGE SCALE GENOMIC DNA]</scope>
    <source>
        <strain evidence="9">CGMCC 1.12859</strain>
    </source>
</reference>
<evidence type="ECO:0000256" key="6">
    <source>
        <dbReference type="SAM" id="Phobius"/>
    </source>
</evidence>
<evidence type="ECO:0000256" key="4">
    <source>
        <dbReference type="ARBA" id="ARBA00022989"/>
    </source>
</evidence>
<evidence type="ECO:0000259" key="7">
    <source>
        <dbReference type="Pfam" id="PF00482"/>
    </source>
</evidence>
<comment type="caution">
    <text evidence="8">The sequence shown here is derived from an EMBL/GenBank/DDBJ whole genome shotgun (WGS) entry which is preliminary data.</text>
</comment>
<feature type="transmembrane region" description="Helical" evidence="6">
    <location>
        <begin position="134"/>
        <end position="154"/>
    </location>
</feature>
<dbReference type="PANTHER" id="PTHR35007:SF1">
    <property type="entry name" value="PILUS ASSEMBLY PROTEIN"/>
    <property type="match status" value="1"/>
</dbReference>
<keyword evidence="4 6" id="KW-1133">Transmembrane helix</keyword>
<organism evidence="8 9">
    <name type="scientific">Kitasatospora paranensis</name>
    <dbReference type="NCBI Taxonomy" id="258053"/>
    <lineage>
        <taxon>Bacteria</taxon>
        <taxon>Bacillati</taxon>
        <taxon>Actinomycetota</taxon>
        <taxon>Actinomycetes</taxon>
        <taxon>Kitasatosporales</taxon>
        <taxon>Streptomycetaceae</taxon>
        <taxon>Kitasatospora</taxon>
    </lineage>
</organism>
<proteinExistence type="predicted"/>
<name>A0ABW2G2N5_9ACTN</name>
<accession>A0ABW2G2N5</accession>
<feature type="transmembrane region" description="Helical" evidence="6">
    <location>
        <begin position="285"/>
        <end position="304"/>
    </location>
</feature>
<dbReference type="PANTHER" id="PTHR35007">
    <property type="entry name" value="INTEGRAL MEMBRANE PROTEIN-RELATED"/>
    <property type="match status" value="1"/>
</dbReference>
<evidence type="ECO:0000256" key="5">
    <source>
        <dbReference type="ARBA" id="ARBA00023136"/>
    </source>
</evidence>
<evidence type="ECO:0000256" key="1">
    <source>
        <dbReference type="ARBA" id="ARBA00004651"/>
    </source>
</evidence>
<evidence type="ECO:0000256" key="2">
    <source>
        <dbReference type="ARBA" id="ARBA00022475"/>
    </source>
</evidence>
<feature type="transmembrane region" description="Helical" evidence="6">
    <location>
        <begin position="108"/>
        <end position="128"/>
    </location>
</feature>
<keyword evidence="3 6" id="KW-0812">Transmembrane</keyword>
<evidence type="ECO:0000313" key="9">
    <source>
        <dbReference type="Proteomes" id="UP001596435"/>
    </source>
</evidence>
<dbReference type="Proteomes" id="UP001596435">
    <property type="component" value="Unassembled WGS sequence"/>
</dbReference>
<feature type="domain" description="Type II secretion system protein GspF" evidence="7">
    <location>
        <begin position="174"/>
        <end position="302"/>
    </location>
</feature>
<keyword evidence="2" id="KW-1003">Cell membrane</keyword>
<keyword evidence="5 6" id="KW-0472">Membrane</keyword>
<evidence type="ECO:0000256" key="3">
    <source>
        <dbReference type="ARBA" id="ARBA00022692"/>
    </source>
</evidence>
<dbReference type="Pfam" id="PF00482">
    <property type="entry name" value="T2SSF"/>
    <property type="match status" value="1"/>
</dbReference>
<protein>
    <submittedName>
        <fullName evidence="8">Type II secretion system F family protein</fullName>
    </submittedName>
</protein>
<feature type="transmembrane region" description="Helical" evidence="6">
    <location>
        <begin position="6"/>
        <end position="27"/>
    </location>
</feature>
<dbReference type="InterPro" id="IPR018076">
    <property type="entry name" value="T2SS_GspF_dom"/>
</dbReference>
<comment type="subcellular location">
    <subcellularLocation>
        <location evidence="1">Cell membrane</location>
        <topology evidence="1">Multi-pass membrane protein</topology>
    </subcellularLocation>
</comment>
<dbReference type="EMBL" id="JBHTAJ010000032">
    <property type="protein sequence ID" value="MFC7181463.1"/>
    <property type="molecule type" value="Genomic_DNA"/>
</dbReference>